<accession>A0A8B7ZED8</accession>
<keyword evidence="8" id="KW-0677">Repeat</keyword>
<dbReference type="InterPro" id="IPR019775">
    <property type="entry name" value="WD40_repeat_CS"/>
</dbReference>
<evidence type="ECO:0000256" key="5">
    <source>
        <dbReference type="ARBA" id="ARBA00022552"/>
    </source>
</evidence>
<keyword evidence="4" id="KW-1017">Isopeptide bond</keyword>
<keyword evidence="12" id="KW-0539">Nucleus</keyword>
<dbReference type="InterPro" id="IPR036322">
    <property type="entry name" value="WD40_repeat_dom_sf"/>
</dbReference>
<evidence type="ECO:0000256" key="4">
    <source>
        <dbReference type="ARBA" id="ARBA00022499"/>
    </source>
</evidence>
<keyword evidence="13" id="KW-0687">Ribonucleoprotein</keyword>
<dbReference type="InterPro" id="IPR015943">
    <property type="entry name" value="WD40/YVTN_repeat-like_dom_sf"/>
</dbReference>
<evidence type="ECO:0000256" key="18">
    <source>
        <dbReference type="ARBA" id="ARBA00077445"/>
    </source>
</evidence>
<evidence type="ECO:0000256" key="3">
    <source>
        <dbReference type="ARBA" id="ARBA00022481"/>
    </source>
</evidence>
<reference evidence="22" key="1">
    <citation type="submission" date="2025-08" db="UniProtKB">
        <authorList>
            <consortium name="RefSeq"/>
        </authorList>
    </citation>
    <scope>IDENTIFICATION</scope>
</reference>
<dbReference type="Gene3D" id="2.130.10.10">
    <property type="entry name" value="YVTN repeat-like/Quinoprotein amine dehydrogenase"/>
    <property type="match status" value="1"/>
</dbReference>
<dbReference type="PANTHER" id="PTHR19865">
    <property type="entry name" value="U3 SMALL NUCLEOLAR RNA INTERACTING PROTEIN 2"/>
    <property type="match status" value="1"/>
</dbReference>
<comment type="function">
    <text evidence="14">Component of a nucleolar small nuclear ribonucleoprotein particle (snoRNP) thought to participate in the processing and modification of pre-ribosomal RNA (pre-rRNA). Part of the small subunit (SSU) processome, first precursor of the small eukaryotic ribosomal subunit. During the assembly of the SSU processome in the nucleolus, many ribosome biogenesis factors, an RNA chaperone and ribosomal proteins associate with the nascent pre-rRNA and work in concert to generate RNA folding, modifications, rearrangements and cleavage as well as targeted degradation of pre-ribosomal RNA by the RNA exosome.</text>
</comment>
<feature type="region of interest" description="Disordered" evidence="20">
    <location>
        <begin position="43"/>
        <end position="65"/>
    </location>
</feature>
<keyword evidence="21" id="KW-1185">Reference proteome</keyword>
<dbReference type="SUPFAM" id="SSF50978">
    <property type="entry name" value="WD40 repeat-like"/>
    <property type="match status" value="1"/>
</dbReference>
<dbReference type="Pfam" id="PF00400">
    <property type="entry name" value="WD40"/>
    <property type="match status" value="6"/>
</dbReference>
<dbReference type="InterPro" id="IPR020472">
    <property type="entry name" value="WD40_PAC1"/>
</dbReference>
<feature type="repeat" description="WD" evidence="19">
    <location>
        <begin position="311"/>
        <end position="344"/>
    </location>
</feature>
<keyword evidence="11" id="KW-0007">Acetylation</keyword>
<dbReference type="InterPro" id="IPR039241">
    <property type="entry name" value="Rrp9-like"/>
</dbReference>
<evidence type="ECO:0000313" key="21">
    <source>
        <dbReference type="Proteomes" id="UP000694845"/>
    </source>
</evidence>
<evidence type="ECO:0000256" key="2">
    <source>
        <dbReference type="ARBA" id="ARBA00006777"/>
    </source>
</evidence>
<dbReference type="PANTHER" id="PTHR19865:SF0">
    <property type="entry name" value="U3 SMALL NUCLEOLAR RNA-INTERACTING PROTEIN 2"/>
    <property type="match status" value="1"/>
</dbReference>
<keyword evidence="5" id="KW-0698">rRNA processing</keyword>
<dbReference type="KEGG" id="aplc:110986444"/>
<evidence type="ECO:0000256" key="15">
    <source>
        <dbReference type="ARBA" id="ARBA00065513"/>
    </source>
</evidence>
<dbReference type="FunFam" id="2.130.10.10:FF:000143">
    <property type="entry name" value="U3 small nucleolar RNA-interacting protein 2 isoform X2"/>
    <property type="match status" value="1"/>
</dbReference>
<evidence type="ECO:0000256" key="8">
    <source>
        <dbReference type="ARBA" id="ARBA00022737"/>
    </source>
</evidence>
<keyword evidence="10" id="KW-0694">RNA-binding</keyword>
<dbReference type="PROSITE" id="PS00678">
    <property type="entry name" value="WD_REPEATS_1"/>
    <property type="match status" value="1"/>
</dbReference>
<comment type="subcellular location">
    <subcellularLocation>
        <location evidence="1">Nucleus</location>
        <location evidence="1">Nucleolus</location>
    </subcellularLocation>
</comment>
<evidence type="ECO:0000256" key="19">
    <source>
        <dbReference type="PROSITE-ProRule" id="PRU00221"/>
    </source>
</evidence>
<dbReference type="GO" id="GO:0032040">
    <property type="term" value="C:small-subunit processome"/>
    <property type="evidence" value="ECO:0007669"/>
    <property type="project" value="TreeGrafter"/>
</dbReference>
<dbReference type="GeneID" id="110986444"/>
<keyword evidence="9" id="KW-0832">Ubl conjugation</keyword>
<dbReference type="InterPro" id="IPR001680">
    <property type="entry name" value="WD40_rpt"/>
</dbReference>
<dbReference type="PROSITE" id="PS50294">
    <property type="entry name" value="WD_REPEATS_REGION"/>
    <property type="match status" value="4"/>
</dbReference>
<comment type="subunit">
    <text evidence="15">Interacts specifically with the U3 small nucleolar RNA (U3 snoRNA). Binds a sub-fragment of the U3 snoRNA surrounding the B/C motif (3UBC). This association with the U3BC RNA is dependent on the binding of a protein called 15.5K to the box B/C motif. The association of the protein with the U3BC RNA was found to be also dependent on a conserved RNA structure that flanks the box B/C motif. Part of the small subunit (SSU) processome, composed of more than 70 proteins and the RNA chaperone small nucleolar RNA (snoRNA) U3.</text>
</comment>
<evidence type="ECO:0000256" key="20">
    <source>
        <dbReference type="SAM" id="MobiDB-lite"/>
    </source>
</evidence>
<gene>
    <name evidence="22" type="primary">LOC110986444</name>
</gene>
<evidence type="ECO:0000256" key="12">
    <source>
        <dbReference type="ARBA" id="ARBA00023242"/>
    </source>
</evidence>
<proteinExistence type="inferred from homology"/>
<name>A0A8B7ZED8_ACAPL</name>
<evidence type="ECO:0000256" key="16">
    <source>
        <dbReference type="ARBA" id="ARBA00074377"/>
    </source>
</evidence>
<feature type="repeat" description="WD" evidence="19">
    <location>
        <begin position="174"/>
        <end position="209"/>
    </location>
</feature>
<keyword evidence="6" id="KW-0597">Phosphoprotein</keyword>
<dbReference type="CTD" id="9136"/>
<dbReference type="Proteomes" id="UP000694845">
    <property type="component" value="Unplaced"/>
</dbReference>
<dbReference type="RefSeq" id="XP_022104004.1">
    <property type="nucleotide sequence ID" value="XM_022248312.1"/>
</dbReference>
<dbReference type="SMART" id="SM00320">
    <property type="entry name" value="WD40"/>
    <property type="match status" value="7"/>
</dbReference>
<organism evidence="21 22">
    <name type="scientific">Acanthaster planci</name>
    <name type="common">Crown-of-thorns starfish</name>
    <dbReference type="NCBI Taxonomy" id="133434"/>
    <lineage>
        <taxon>Eukaryota</taxon>
        <taxon>Metazoa</taxon>
        <taxon>Echinodermata</taxon>
        <taxon>Eleutherozoa</taxon>
        <taxon>Asterozoa</taxon>
        <taxon>Asteroidea</taxon>
        <taxon>Valvatacea</taxon>
        <taxon>Valvatida</taxon>
        <taxon>Acanthasteridae</taxon>
        <taxon>Acanthaster</taxon>
    </lineage>
</organism>
<dbReference type="GO" id="GO:0034511">
    <property type="term" value="F:U3 snoRNA binding"/>
    <property type="evidence" value="ECO:0007669"/>
    <property type="project" value="InterPro"/>
</dbReference>
<evidence type="ECO:0000256" key="11">
    <source>
        <dbReference type="ARBA" id="ARBA00022990"/>
    </source>
</evidence>
<dbReference type="GO" id="GO:0006364">
    <property type="term" value="P:rRNA processing"/>
    <property type="evidence" value="ECO:0007669"/>
    <property type="project" value="UniProtKB-KW"/>
</dbReference>
<comment type="similarity">
    <text evidence="2">Belongs to the WD repeat RRP9 family.</text>
</comment>
<dbReference type="OrthoDB" id="189968at2759"/>
<feature type="region of interest" description="Disordered" evidence="20">
    <location>
        <begin position="87"/>
        <end position="110"/>
    </location>
</feature>
<evidence type="ECO:0000256" key="9">
    <source>
        <dbReference type="ARBA" id="ARBA00022843"/>
    </source>
</evidence>
<evidence type="ECO:0000256" key="10">
    <source>
        <dbReference type="ARBA" id="ARBA00022884"/>
    </source>
</evidence>
<dbReference type="AlphaFoldDB" id="A0A8B7ZED8"/>
<evidence type="ECO:0000256" key="13">
    <source>
        <dbReference type="ARBA" id="ARBA00023274"/>
    </source>
</evidence>
<evidence type="ECO:0000256" key="6">
    <source>
        <dbReference type="ARBA" id="ARBA00022553"/>
    </source>
</evidence>
<dbReference type="CDD" id="cd00200">
    <property type="entry name" value="WD40"/>
    <property type="match status" value="1"/>
</dbReference>
<evidence type="ECO:0000313" key="22">
    <source>
        <dbReference type="RefSeq" id="XP_022104004.1"/>
    </source>
</evidence>
<feature type="repeat" description="WD" evidence="19">
    <location>
        <begin position="269"/>
        <end position="310"/>
    </location>
</feature>
<dbReference type="PROSITE" id="PS50082">
    <property type="entry name" value="WD_REPEATS_2"/>
    <property type="match status" value="4"/>
</dbReference>
<feature type="compositionally biased region" description="Basic and acidic residues" evidence="20">
    <location>
        <begin position="45"/>
        <end position="57"/>
    </location>
</feature>
<evidence type="ECO:0000256" key="14">
    <source>
        <dbReference type="ARBA" id="ARBA00055322"/>
    </source>
</evidence>
<evidence type="ECO:0000256" key="17">
    <source>
        <dbReference type="ARBA" id="ARBA00076054"/>
    </source>
</evidence>
<feature type="repeat" description="WD" evidence="19">
    <location>
        <begin position="227"/>
        <end position="268"/>
    </location>
</feature>
<keyword evidence="3" id="KW-0488">Methylation</keyword>
<sequence>MSVCTCMYHATASARVVLFEPLPSFKSNMSFFIRGAASKRKKPFAKKDSSVKPKRDASIAGNNKLRKKRSKLSEVIISDSSEDEVEFPASKRKLESSSSDSEEEETAQEKRLRLTKQYLAQLEEDEKDNEETKEIDRDAISHRLREEVLEQSGKLQRKVAQDYDFQAVPEVTVLRGHKLSITCLVISPDNKHAYSGAKDCSIIKWNLESCCKEYVIPGGKKGTEDTHRGHTTHVLALAISSDNSFLASGCRSKVIHIWNPGSGKLLHTFRGHRDAVSGLSFRKGTHTLYSASHDRSVKVWNLDEMAYVETLFGHQDSIMAIDSLSRERAVTAGGRDNSLRVWKIIEESQLIYNSPGGSVDCVKLINEEHFISGSDDGSIALWSVLKKKPVAVVKNAHSKRFDTITNGQSATQGAAIAHEENWISAVAALQSTDLLASAGSKDSKVRLWQCSEGYRSLQPLASIDVVGFVNALQFTSDGRLLVAGVGQEHRLGRWWCLKEAKNSIVIVRLRRKTDDGKSEED</sequence>
<protein>
    <recommendedName>
        <fullName evidence="16">U3 small nucleolar RNA-interacting protein 2</fullName>
    </recommendedName>
    <alternativeName>
        <fullName evidence="18">RRP9 homolog</fullName>
    </alternativeName>
    <alternativeName>
        <fullName evidence="17">U3 small nucleolar ribonucleoprotein-associated 55 kDa protein</fullName>
    </alternativeName>
</protein>
<evidence type="ECO:0000256" key="7">
    <source>
        <dbReference type="ARBA" id="ARBA00022574"/>
    </source>
</evidence>
<evidence type="ECO:0000256" key="1">
    <source>
        <dbReference type="ARBA" id="ARBA00004604"/>
    </source>
</evidence>
<dbReference type="PRINTS" id="PR00320">
    <property type="entry name" value="GPROTEINBRPT"/>
</dbReference>
<keyword evidence="7 19" id="KW-0853">WD repeat</keyword>